<dbReference type="AlphaFoldDB" id="A0A9J6RH36"/>
<keyword evidence="3" id="KW-1185">Reference proteome</keyword>
<gene>
    <name evidence="2" type="ORF">OWO01_15715</name>
</gene>
<name>A0A9J6RH36_9BACI</name>
<keyword evidence="1" id="KW-1133">Transmembrane helix</keyword>
<dbReference type="EMBL" id="JAPRAT010000053">
    <property type="protein sequence ID" value="MCZ0704643.1"/>
    <property type="molecule type" value="Genomic_DNA"/>
</dbReference>
<evidence type="ECO:0000313" key="2">
    <source>
        <dbReference type="EMBL" id="MCZ0704643.1"/>
    </source>
</evidence>
<accession>A0A9J6RH36</accession>
<dbReference type="RefSeq" id="WP_268781419.1">
    <property type="nucleotide sequence ID" value="NZ_JAPRAT010000053.1"/>
</dbReference>
<dbReference type="Proteomes" id="UP001084197">
    <property type="component" value="Unassembled WGS sequence"/>
</dbReference>
<evidence type="ECO:0000313" key="3">
    <source>
        <dbReference type="Proteomes" id="UP001084197"/>
    </source>
</evidence>
<keyword evidence="1" id="KW-0472">Membrane</keyword>
<comment type="caution">
    <text evidence="2">The sequence shown here is derived from an EMBL/GenBank/DDBJ whole genome shotgun (WGS) entry which is preliminary data.</text>
</comment>
<keyword evidence="1" id="KW-0812">Transmembrane</keyword>
<organism evidence="2 3">
    <name type="scientific">Natronobacillus azotifigens</name>
    <dbReference type="NCBI Taxonomy" id="472978"/>
    <lineage>
        <taxon>Bacteria</taxon>
        <taxon>Bacillati</taxon>
        <taxon>Bacillota</taxon>
        <taxon>Bacilli</taxon>
        <taxon>Bacillales</taxon>
        <taxon>Bacillaceae</taxon>
        <taxon>Natronobacillus</taxon>
    </lineage>
</organism>
<feature type="transmembrane region" description="Helical" evidence="1">
    <location>
        <begin position="70"/>
        <end position="90"/>
    </location>
</feature>
<sequence>MYAISTIYIWIYYTLFVLVNPYHPYETFAIWMIVGSFFGLPVLFFIVIPFLNIKLGLKFARQEKEIVRGFIYFVLSLASLFLILNIHTVFSNHLVERKLFPNGIEEEFPVAFENLKQTIHGGVTYIDGYYFEKPFQKNITAANMSGTSEASLVIDYILSSCTECRFTYKEKYDYKSGELLGTENTLFRTKKKWAEQFEGSFLSSDKGEFTIYLVSHMDDGWKINLRTYNPYLNIAAIIEHSEPSFVKGRIIEIQQDESIVSGEEIKYHKNQNGDTIVSVDKVEFIRGK</sequence>
<feature type="transmembrane region" description="Helical" evidence="1">
    <location>
        <begin position="29"/>
        <end position="50"/>
    </location>
</feature>
<evidence type="ECO:0000256" key="1">
    <source>
        <dbReference type="SAM" id="Phobius"/>
    </source>
</evidence>
<proteinExistence type="predicted"/>
<feature type="transmembrane region" description="Helical" evidence="1">
    <location>
        <begin position="7"/>
        <end position="23"/>
    </location>
</feature>
<reference evidence="2" key="1">
    <citation type="submission" date="2022-11" db="EMBL/GenBank/DDBJ databases">
        <title>WGS of Natronobacillus azotifigens 24KS-1, an anaerobic diazotrophic haloalkaliphile from soda-rich habitats.</title>
        <authorList>
            <person name="Sorokin D.Y."/>
            <person name="Merkel A.Y."/>
        </authorList>
    </citation>
    <scope>NUCLEOTIDE SEQUENCE</scope>
    <source>
        <strain evidence="2">24KS-1</strain>
    </source>
</reference>
<protein>
    <submittedName>
        <fullName evidence="2">Uncharacterized protein</fullName>
    </submittedName>
</protein>